<proteinExistence type="predicted"/>
<dbReference type="EMBL" id="KQ483500">
    <property type="protein sequence ID" value="KYP48425.1"/>
    <property type="molecule type" value="Genomic_DNA"/>
</dbReference>
<sequence length="91" mass="10641">MDQKLEALARNNTWVLVDKLPDKNLIGYKWVYKFKHKQDGTVERHKTRLVVKGYTQIEGIGFMDTFSPVAKMTTLRFVLALASSKNWFYTN</sequence>
<dbReference type="Pfam" id="PF07727">
    <property type="entry name" value="RVT_2"/>
    <property type="match status" value="1"/>
</dbReference>
<dbReference type="InterPro" id="IPR013103">
    <property type="entry name" value="RVT_2"/>
</dbReference>
<dbReference type="AlphaFoldDB" id="A0A151S0R6"/>
<accession>A0A151S0R6</accession>
<dbReference type="STRING" id="3821.A0A151S0R6"/>
<evidence type="ECO:0000313" key="2">
    <source>
        <dbReference type="EMBL" id="KYP48425.1"/>
    </source>
</evidence>
<dbReference type="Proteomes" id="UP000075243">
    <property type="component" value="Unassembled WGS sequence"/>
</dbReference>
<protein>
    <recommendedName>
        <fullName evidence="1">Reverse transcriptase Ty1/copia-type domain-containing protein</fullName>
    </recommendedName>
</protein>
<feature type="domain" description="Reverse transcriptase Ty1/copia-type" evidence="1">
    <location>
        <begin position="11"/>
        <end position="88"/>
    </location>
</feature>
<gene>
    <name evidence="2" type="ORF">KK1_029887</name>
</gene>
<name>A0A151S0R6_CAJCA</name>
<keyword evidence="3" id="KW-1185">Reference proteome</keyword>
<reference evidence="2" key="1">
    <citation type="journal article" date="2012" name="Nat. Biotechnol.">
        <title>Draft genome sequence of pigeonpea (Cajanus cajan), an orphan legume crop of resource-poor farmers.</title>
        <authorList>
            <person name="Varshney R.K."/>
            <person name="Chen W."/>
            <person name="Li Y."/>
            <person name="Bharti A.K."/>
            <person name="Saxena R.K."/>
            <person name="Schlueter J.A."/>
            <person name="Donoghue M.T."/>
            <person name="Azam S."/>
            <person name="Fan G."/>
            <person name="Whaley A.M."/>
            <person name="Farmer A.D."/>
            <person name="Sheridan J."/>
            <person name="Iwata A."/>
            <person name="Tuteja R."/>
            <person name="Penmetsa R.V."/>
            <person name="Wu W."/>
            <person name="Upadhyaya H.D."/>
            <person name="Yang S.P."/>
            <person name="Shah T."/>
            <person name="Saxena K.B."/>
            <person name="Michael T."/>
            <person name="McCombie W.R."/>
            <person name="Yang B."/>
            <person name="Zhang G."/>
            <person name="Yang H."/>
            <person name="Wang J."/>
            <person name="Spillane C."/>
            <person name="Cook D.R."/>
            <person name="May G.D."/>
            <person name="Xu X."/>
            <person name="Jackson S.A."/>
        </authorList>
    </citation>
    <scope>NUCLEOTIDE SEQUENCE [LARGE SCALE GENOMIC DNA]</scope>
</reference>
<organism evidence="2 3">
    <name type="scientific">Cajanus cajan</name>
    <name type="common">Pigeon pea</name>
    <name type="synonym">Cajanus indicus</name>
    <dbReference type="NCBI Taxonomy" id="3821"/>
    <lineage>
        <taxon>Eukaryota</taxon>
        <taxon>Viridiplantae</taxon>
        <taxon>Streptophyta</taxon>
        <taxon>Embryophyta</taxon>
        <taxon>Tracheophyta</taxon>
        <taxon>Spermatophyta</taxon>
        <taxon>Magnoliopsida</taxon>
        <taxon>eudicotyledons</taxon>
        <taxon>Gunneridae</taxon>
        <taxon>Pentapetalae</taxon>
        <taxon>rosids</taxon>
        <taxon>fabids</taxon>
        <taxon>Fabales</taxon>
        <taxon>Fabaceae</taxon>
        <taxon>Papilionoideae</taxon>
        <taxon>50 kb inversion clade</taxon>
        <taxon>NPAAA clade</taxon>
        <taxon>indigoferoid/millettioid clade</taxon>
        <taxon>Phaseoleae</taxon>
        <taxon>Cajanus</taxon>
    </lineage>
</organism>
<evidence type="ECO:0000259" key="1">
    <source>
        <dbReference type="Pfam" id="PF07727"/>
    </source>
</evidence>
<dbReference type="Gramene" id="C.cajan_30303.t">
    <property type="protein sequence ID" value="C.cajan_30303.t.cds1"/>
    <property type="gene ID" value="C.cajan_30303"/>
</dbReference>
<evidence type="ECO:0000313" key="3">
    <source>
        <dbReference type="Proteomes" id="UP000075243"/>
    </source>
</evidence>